<dbReference type="PANTHER" id="PTHR16019">
    <property type="entry name" value="SYNAPSE-ASSOCIATED PROTEIN"/>
    <property type="match status" value="1"/>
</dbReference>
<dbReference type="InterPro" id="IPR005607">
    <property type="entry name" value="BSD_dom"/>
</dbReference>
<dbReference type="SUPFAM" id="SSF140383">
    <property type="entry name" value="BSD domain-like"/>
    <property type="match status" value="1"/>
</dbReference>
<name>A0A8B7D2U1_PHODC</name>
<dbReference type="InterPro" id="IPR035925">
    <property type="entry name" value="BSD_dom_sf"/>
</dbReference>
<sequence length="407" mass="45843">MDFFKSVLSNLHDDDDGGGDVEEEIAANSNPNAISSTGRGAMWNLGGLIKILAVKSETVMQTYRRDLEEFRSGLKKETAALQAAVACVVRDLPGSLEAGAASAQESIESVGCSVVGILAHGREALLRPRESSGPQKTTEISSKQHSRFEAQVLAVQCDQKTFLEEPEDVEDFEIWRTGFELAEKEEEIERLGYENGILKGVIEKLVPDVVDYETFWSRYFYRIHMLKQAEDAQARLIRRVISREEEEEDLSWDADDEEEEKEVKEQKEAETGGEKEDKVVEKGICGGLGSIEEKESIERSQVEQGVQSMVGNVGNAERNGDVWISKLNEKMQEERKVEVEESKLSMPEEDDFEWDELEDLEEHDEKRVAGPNDSLCKVDLHKRLGAAEEDEVLIWDIEDDDDEPTKP</sequence>
<reference evidence="3" key="1">
    <citation type="journal article" date="2019" name="Nat. Commun.">
        <title>Genome-wide association mapping of date palm fruit traits.</title>
        <authorList>
            <person name="Hazzouri K.M."/>
            <person name="Gros-Balthazard M."/>
            <person name="Flowers J.M."/>
            <person name="Copetti D."/>
            <person name="Lemansour A."/>
            <person name="Lebrun M."/>
            <person name="Masmoudi K."/>
            <person name="Ferrand S."/>
            <person name="Dhar M.I."/>
            <person name="Fresquez Z.A."/>
            <person name="Rosas U."/>
            <person name="Zhang J."/>
            <person name="Talag J."/>
            <person name="Lee S."/>
            <person name="Kudrna D."/>
            <person name="Powell R.F."/>
            <person name="Leitch I.J."/>
            <person name="Krueger R.R."/>
            <person name="Wing R.A."/>
            <person name="Amiri K.M.A."/>
            <person name="Purugganan M.D."/>
        </authorList>
    </citation>
    <scope>NUCLEOTIDE SEQUENCE [LARGE SCALE GENOMIC DNA]</scope>
    <source>
        <strain evidence="3">cv. Khalas</strain>
    </source>
</reference>
<dbReference type="OrthoDB" id="73788at2759"/>
<dbReference type="SMART" id="SM00751">
    <property type="entry name" value="BSD"/>
    <property type="match status" value="1"/>
</dbReference>
<evidence type="ECO:0000313" key="4">
    <source>
        <dbReference type="RefSeq" id="XP_008812007.1"/>
    </source>
</evidence>
<dbReference type="KEGG" id="pda:103723005"/>
<dbReference type="GeneID" id="103723005"/>
<accession>A0A8B7D2U1</accession>
<feature type="compositionally biased region" description="Basic and acidic residues" evidence="1">
    <location>
        <begin position="261"/>
        <end position="276"/>
    </location>
</feature>
<feature type="compositionally biased region" description="Acidic residues" evidence="1">
    <location>
        <begin position="247"/>
        <end position="260"/>
    </location>
</feature>
<dbReference type="RefSeq" id="XP_008812007.1">
    <property type="nucleotide sequence ID" value="XM_008813785.4"/>
</dbReference>
<dbReference type="GO" id="GO:0005737">
    <property type="term" value="C:cytoplasm"/>
    <property type="evidence" value="ECO:0007669"/>
    <property type="project" value="TreeGrafter"/>
</dbReference>
<evidence type="ECO:0000313" key="3">
    <source>
        <dbReference type="Proteomes" id="UP000228380"/>
    </source>
</evidence>
<gene>
    <name evidence="4" type="primary">LOC103723005</name>
</gene>
<feature type="domain" description="BSD" evidence="2">
    <location>
        <begin position="175"/>
        <end position="227"/>
    </location>
</feature>
<dbReference type="Gene3D" id="1.10.3970.10">
    <property type="entry name" value="BSD domain"/>
    <property type="match status" value="1"/>
</dbReference>
<feature type="region of interest" description="Disordered" evidence="1">
    <location>
        <begin position="247"/>
        <end position="276"/>
    </location>
</feature>
<proteinExistence type="predicted"/>
<protein>
    <submittedName>
        <fullName evidence="4">BSD domain-containing protein C22A12.14c-like</fullName>
    </submittedName>
</protein>
<evidence type="ECO:0000256" key="1">
    <source>
        <dbReference type="SAM" id="MobiDB-lite"/>
    </source>
</evidence>
<dbReference type="Proteomes" id="UP000228380">
    <property type="component" value="Chromosome 3"/>
</dbReference>
<organism evidence="3 4">
    <name type="scientific">Phoenix dactylifera</name>
    <name type="common">Date palm</name>
    <dbReference type="NCBI Taxonomy" id="42345"/>
    <lineage>
        <taxon>Eukaryota</taxon>
        <taxon>Viridiplantae</taxon>
        <taxon>Streptophyta</taxon>
        <taxon>Embryophyta</taxon>
        <taxon>Tracheophyta</taxon>
        <taxon>Spermatophyta</taxon>
        <taxon>Magnoliopsida</taxon>
        <taxon>Liliopsida</taxon>
        <taxon>Arecaceae</taxon>
        <taxon>Coryphoideae</taxon>
        <taxon>Phoeniceae</taxon>
        <taxon>Phoenix</taxon>
    </lineage>
</organism>
<dbReference type="InterPro" id="IPR051494">
    <property type="entry name" value="BSD_domain-containing"/>
</dbReference>
<dbReference type="PROSITE" id="PS50858">
    <property type="entry name" value="BSD"/>
    <property type="match status" value="1"/>
</dbReference>
<dbReference type="Pfam" id="PF03909">
    <property type="entry name" value="BSD"/>
    <property type="match status" value="1"/>
</dbReference>
<reference evidence="4" key="2">
    <citation type="submission" date="2025-08" db="UniProtKB">
        <authorList>
            <consortium name="RefSeq"/>
        </authorList>
    </citation>
    <scope>IDENTIFICATION</scope>
    <source>
        <tissue evidence="4">Young leaves</tissue>
    </source>
</reference>
<dbReference type="AlphaFoldDB" id="A0A8B7D2U1"/>
<evidence type="ECO:0000259" key="2">
    <source>
        <dbReference type="PROSITE" id="PS50858"/>
    </source>
</evidence>
<keyword evidence="3" id="KW-1185">Reference proteome</keyword>
<dbReference type="PANTHER" id="PTHR16019:SF5">
    <property type="entry name" value="BSD DOMAIN-CONTAINING PROTEIN 1"/>
    <property type="match status" value="1"/>
</dbReference>